<organism evidence="1">
    <name type="scientific">Rhizophora mucronata</name>
    <name type="common">Asiatic mangrove</name>
    <dbReference type="NCBI Taxonomy" id="61149"/>
    <lineage>
        <taxon>Eukaryota</taxon>
        <taxon>Viridiplantae</taxon>
        <taxon>Streptophyta</taxon>
        <taxon>Embryophyta</taxon>
        <taxon>Tracheophyta</taxon>
        <taxon>Spermatophyta</taxon>
        <taxon>Magnoliopsida</taxon>
        <taxon>eudicotyledons</taxon>
        <taxon>Gunneridae</taxon>
        <taxon>Pentapetalae</taxon>
        <taxon>rosids</taxon>
        <taxon>fabids</taxon>
        <taxon>Malpighiales</taxon>
        <taxon>Rhizophoraceae</taxon>
        <taxon>Rhizophora</taxon>
    </lineage>
</organism>
<name>A0A2P2QRS0_RHIMU</name>
<accession>A0A2P2QRS0</accession>
<reference evidence="1" key="1">
    <citation type="submission" date="2018-02" db="EMBL/GenBank/DDBJ databases">
        <title>Rhizophora mucronata_Transcriptome.</title>
        <authorList>
            <person name="Meera S.P."/>
            <person name="Sreeshan A."/>
            <person name="Augustine A."/>
        </authorList>
    </citation>
    <scope>NUCLEOTIDE SEQUENCE</scope>
    <source>
        <tissue evidence="1">Leaf</tissue>
    </source>
</reference>
<evidence type="ECO:0000313" key="1">
    <source>
        <dbReference type="EMBL" id="MBX69716.1"/>
    </source>
</evidence>
<proteinExistence type="predicted"/>
<dbReference type="AlphaFoldDB" id="A0A2P2QRS0"/>
<dbReference type="EMBL" id="GGEC01089232">
    <property type="protein sequence ID" value="MBX69716.1"/>
    <property type="molecule type" value="Transcribed_RNA"/>
</dbReference>
<sequence>MQVSVDAHEDYHKNKNWILLTGPFNRHLAVCFENFNLKSSPSSRGCCSQNWVLDHRWHDCCFPYLCVHLR</sequence>
<protein>
    <submittedName>
        <fullName evidence="1">Uncharacterized protein</fullName>
    </submittedName>
</protein>